<keyword evidence="9" id="KW-0963">Cytoplasm</keyword>
<dbReference type="EMBL" id="AP027272">
    <property type="protein sequence ID" value="BDX08228.1"/>
    <property type="molecule type" value="Genomic_DNA"/>
</dbReference>
<dbReference type="GO" id="GO:0003991">
    <property type="term" value="F:acetylglutamate kinase activity"/>
    <property type="evidence" value="ECO:0007669"/>
    <property type="project" value="UniProtKB-UniRule"/>
</dbReference>
<feature type="site" description="Transition state stabilizer" evidence="9">
    <location>
        <position position="13"/>
    </location>
</feature>
<keyword evidence="7 9" id="KW-0067">ATP-binding</keyword>
<feature type="binding site" evidence="9">
    <location>
        <position position="161"/>
    </location>
    <ligand>
        <name>substrate</name>
    </ligand>
</feature>
<protein>
    <recommendedName>
        <fullName evidence="9">Acetylglutamate kinase</fullName>
        <ecNumber evidence="9">2.7.2.8</ecNumber>
    </recommendedName>
    <alternativeName>
        <fullName evidence="9">N-acetyl-L-glutamate 5-phosphotransferase</fullName>
    </alternativeName>
    <alternativeName>
        <fullName evidence="9">NAG kinase</fullName>
        <shortName evidence="9">NAGK</shortName>
    </alternativeName>
</protein>
<feature type="site" description="Transition state stabilizer" evidence="9">
    <location>
        <position position="220"/>
    </location>
</feature>
<dbReference type="InterPro" id="IPR004662">
    <property type="entry name" value="AcgluKinase_fam"/>
</dbReference>
<dbReference type="GO" id="GO:0005524">
    <property type="term" value="F:ATP binding"/>
    <property type="evidence" value="ECO:0007669"/>
    <property type="project" value="UniProtKB-UniRule"/>
</dbReference>
<evidence type="ECO:0000313" key="11">
    <source>
        <dbReference type="EMBL" id="BDX08228.1"/>
    </source>
</evidence>
<accession>A0AA48HJX6</accession>
<dbReference type="Proteomes" id="UP001333710">
    <property type="component" value="Chromosome"/>
</dbReference>
<dbReference type="PIRSF" id="PIRSF000728">
    <property type="entry name" value="NAGK"/>
    <property type="match status" value="1"/>
</dbReference>
<comment type="catalytic activity">
    <reaction evidence="8 9">
        <text>N-acetyl-L-glutamate + ATP = N-acetyl-L-glutamyl 5-phosphate + ADP</text>
        <dbReference type="Rhea" id="RHEA:14629"/>
        <dbReference type="ChEBI" id="CHEBI:30616"/>
        <dbReference type="ChEBI" id="CHEBI:44337"/>
        <dbReference type="ChEBI" id="CHEBI:57936"/>
        <dbReference type="ChEBI" id="CHEBI:456216"/>
        <dbReference type="EC" id="2.7.2.8"/>
    </reaction>
</comment>
<evidence type="ECO:0000259" key="10">
    <source>
        <dbReference type="Pfam" id="PF00696"/>
    </source>
</evidence>
<evidence type="ECO:0000256" key="6">
    <source>
        <dbReference type="ARBA" id="ARBA00022777"/>
    </source>
</evidence>
<evidence type="ECO:0000256" key="2">
    <source>
        <dbReference type="ARBA" id="ARBA00022571"/>
    </source>
</evidence>
<keyword evidence="12" id="KW-1185">Reference proteome</keyword>
<dbReference type="GO" id="GO:0005737">
    <property type="term" value="C:cytoplasm"/>
    <property type="evidence" value="ECO:0007669"/>
    <property type="project" value="UniProtKB-SubCell"/>
</dbReference>
<feature type="domain" description="Aspartate/glutamate/uridylate kinase" evidence="10">
    <location>
        <begin position="9"/>
        <end position="237"/>
    </location>
</feature>
<dbReference type="InterPro" id="IPR037528">
    <property type="entry name" value="ArgB"/>
</dbReference>
<comment type="pathway">
    <text evidence="1 9">Amino-acid biosynthesis; L-arginine biosynthesis; N(2)-acetyl-L-ornithine from L-glutamate: step 2/4.</text>
</comment>
<comment type="subcellular location">
    <subcellularLocation>
        <location evidence="9">Cytoplasm</location>
    </subcellularLocation>
</comment>
<evidence type="ECO:0000256" key="8">
    <source>
        <dbReference type="ARBA" id="ARBA00048141"/>
    </source>
</evidence>
<dbReference type="PANTHER" id="PTHR23342">
    <property type="entry name" value="N-ACETYLGLUTAMATE SYNTHASE"/>
    <property type="match status" value="1"/>
</dbReference>
<organism evidence="11 12">
    <name type="scientific">Planctobacterium marinum</name>
    <dbReference type="NCBI Taxonomy" id="1631968"/>
    <lineage>
        <taxon>Bacteria</taxon>
        <taxon>Pseudomonadati</taxon>
        <taxon>Pseudomonadota</taxon>
        <taxon>Gammaproteobacteria</taxon>
        <taxon>Alteromonadales</taxon>
        <taxon>Alteromonadaceae</taxon>
        <taxon>Planctobacterium</taxon>
    </lineage>
</organism>
<name>A0AA48HJX6_9ALTE</name>
<keyword evidence="4 9" id="KW-0808">Transferase</keyword>
<evidence type="ECO:0000256" key="3">
    <source>
        <dbReference type="ARBA" id="ARBA00022605"/>
    </source>
</evidence>
<evidence type="ECO:0000256" key="1">
    <source>
        <dbReference type="ARBA" id="ARBA00004828"/>
    </source>
</evidence>
<dbReference type="PANTHER" id="PTHR23342:SF0">
    <property type="entry name" value="N-ACETYLGLUTAMATE SYNTHASE, MITOCHONDRIAL"/>
    <property type="match status" value="1"/>
</dbReference>
<dbReference type="KEGG" id="pmaw:MACH26_37490"/>
<evidence type="ECO:0000256" key="9">
    <source>
        <dbReference type="HAMAP-Rule" id="MF_00082"/>
    </source>
</evidence>
<evidence type="ECO:0000256" key="7">
    <source>
        <dbReference type="ARBA" id="ARBA00022840"/>
    </source>
</evidence>
<evidence type="ECO:0000256" key="5">
    <source>
        <dbReference type="ARBA" id="ARBA00022741"/>
    </source>
</evidence>
<feature type="binding site" evidence="9">
    <location>
        <begin position="47"/>
        <end position="48"/>
    </location>
    <ligand>
        <name>substrate</name>
    </ligand>
</feature>
<keyword evidence="5 9" id="KW-0547">Nucleotide-binding</keyword>
<keyword evidence="2 9" id="KW-0055">Arginine biosynthesis</keyword>
<dbReference type="NCBIfam" id="TIGR00761">
    <property type="entry name" value="argB"/>
    <property type="match status" value="1"/>
</dbReference>
<comment type="function">
    <text evidence="9">Catalyzes the ATP-dependent phosphorylation of N-acetyl-L-glutamate.</text>
</comment>
<dbReference type="AlphaFoldDB" id="A0AA48HJX6"/>
<proteinExistence type="inferred from homology"/>
<evidence type="ECO:0000313" key="12">
    <source>
        <dbReference type="Proteomes" id="UP001333710"/>
    </source>
</evidence>
<evidence type="ECO:0000256" key="4">
    <source>
        <dbReference type="ARBA" id="ARBA00022679"/>
    </source>
</evidence>
<dbReference type="EC" id="2.7.2.8" evidence="9"/>
<dbReference type="Pfam" id="PF00696">
    <property type="entry name" value="AA_kinase"/>
    <property type="match status" value="1"/>
</dbReference>
<gene>
    <name evidence="9 11" type="primary">argB</name>
    <name evidence="11" type="ORF">MACH26_37490</name>
</gene>
<dbReference type="Gene3D" id="3.40.1160.10">
    <property type="entry name" value="Acetylglutamate kinase-like"/>
    <property type="match status" value="1"/>
</dbReference>
<keyword evidence="3 9" id="KW-0028">Amino-acid biosynthesis</keyword>
<keyword evidence="6 9" id="KW-0418">Kinase</keyword>
<comment type="similarity">
    <text evidence="9">Belongs to the acetylglutamate kinase family. ArgB subfamily.</text>
</comment>
<dbReference type="HAMAP" id="MF_00082">
    <property type="entry name" value="ArgB"/>
    <property type="match status" value="1"/>
</dbReference>
<dbReference type="SUPFAM" id="SSF53633">
    <property type="entry name" value="Carbamate kinase-like"/>
    <property type="match status" value="1"/>
</dbReference>
<reference evidence="11" key="1">
    <citation type="submission" date="2023-01" db="EMBL/GenBank/DDBJ databases">
        <title>Complete genome sequence of Planctobacterium marinum strain Dej080120_11.</title>
        <authorList>
            <person name="Ueki S."/>
            <person name="Maruyama F."/>
        </authorList>
    </citation>
    <scope>NUCLEOTIDE SEQUENCE</scope>
    <source>
        <strain evidence="11">Dej080120_11</strain>
    </source>
</reference>
<dbReference type="InterPro" id="IPR036393">
    <property type="entry name" value="AceGlu_kinase-like_sf"/>
</dbReference>
<sequence length="273" mass="28196">MANTIGKSWLVAKVGGALLKDGAALQSVLQVLQQLQTRYAVVLVHGGGDTTQALLEALDFSSEKIDGVRVTPKAHIPYVVGALAGTVNSEICAQAKVAGLNPVGLTLLDGGMCKAQITEPRFGSVGKVSPADSNLLTMLSNGDYLPVVASIACDEVGNLLNVNADDAAAVVAQLLSAELLLLSDVAGVLDQDKQLISQLDSAQISSLTEQNVIQGGMVVKVNSALATANQTQKSVFISSWKTPEQMLALLKGQSCGTCIVPNLQADSSKGTSL</sequence>
<dbReference type="GO" id="GO:0042450">
    <property type="term" value="P:L-arginine biosynthetic process via ornithine"/>
    <property type="evidence" value="ECO:0007669"/>
    <property type="project" value="UniProtKB-UniRule"/>
</dbReference>
<feature type="binding site" evidence="9">
    <location>
        <position position="69"/>
    </location>
    <ligand>
        <name>substrate</name>
    </ligand>
</feature>
<dbReference type="InterPro" id="IPR001048">
    <property type="entry name" value="Asp/Glu/Uridylate_kinase"/>
</dbReference>